<gene>
    <name evidence="10" type="ORF">B0G62_109110</name>
</gene>
<dbReference type="InterPro" id="IPR005467">
    <property type="entry name" value="His_kinase_dom"/>
</dbReference>
<keyword evidence="4" id="KW-0808">Transferase</keyword>
<dbReference type="GO" id="GO:0007234">
    <property type="term" value="P:osmosensory signaling via phosphorelay pathway"/>
    <property type="evidence" value="ECO:0007669"/>
    <property type="project" value="TreeGrafter"/>
</dbReference>
<sequence>MTQPSAAPLSILFVDDDELSRVHFERAIDGTWPVHLARNADEALSILARHHAEIAVLVTDFRMPTDDGASLLGEAARRYPHIVGILVTAYADKDMLLQTVNSGNVFRVLEKPLRVSAIRGVVREALSRHGEREAHQQRLLAMNETLAFLAHELNTPLATIALFAGNVQNNAADLSAPSSQSDIAQAATLMLNNAQYCMALISSFWDTLNKSAATSALAPDAGRDTSAAKLVAAVLDSWPFSGPQRDWVSVDLQSDFVVRSMPNCVVLVLSSLLANALRALAKTDEPVLRIEIAGGAAPQIRVHDNGTGIPPEIQARLLRDPVTTHAQDGGHGMGMIFCNRVMRSLRGSLKIESTWGQGTTVSMCFGEHEVRVANPAVSAVPAVDAAQPEPLQSSTNVRRESPNPVTTTK</sequence>
<dbReference type="GO" id="GO:0030295">
    <property type="term" value="F:protein kinase activator activity"/>
    <property type="evidence" value="ECO:0007669"/>
    <property type="project" value="TreeGrafter"/>
</dbReference>
<organism evidence="10 11">
    <name type="scientific">Paraburkholderia eburnea</name>
    <dbReference type="NCBI Taxonomy" id="1189126"/>
    <lineage>
        <taxon>Bacteria</taxon>
        <taxon>Pseudomonadati</taxon>
        <taxon>Pseudomonadota</taxon>
        <taxon>Betaproteobacteria</taxon>
        <taxon>Burkholderiales</taxon>
        <taxon>Burkholderiaceae</taxon>
        <taxon>Paraburkholderia</taxon>
    </lineage>
</organism>
<dbReference type="Pfam" id="PF02518">
    <property type="entry name" value="HATPase_c"/>
    <property type="match status" value="1"/>
</dbReference>
<dbReference type="SUPFAM" id="SSF47384">
    <property type="entry name" value="Homodimeric domain of signal transducing histidine kinase"/>
    <property type="match status" value="1"/>
</dbReference>
<dbReference type="SUPFAM" id="SSF52172">
    <property type="entry name" value="CheY-like"/>
    <property type="match status" value="1"/>
</dbReference>
<dbReference type="Pfam" id="PF00072">
    <property type="entry name" value="Response_reg"/>
    <property type="match status" value="1"/>
</dbReference>
<feature type="region of interest" description="Disordered" evidence="7">
    <location>
        <begin position="386"/>
        <end position="409"/>
    </location>
</feature>
<evidence type="ECO:0000256" key="5">
    <source>
        <dbReference type="ARBA" id="ARBA00022777"/>
    </source>
</evidence>
<evidence type="ECO:0000256" key="6">
    <source>
        <dbReference type="PROSITE-ProRule" id="PRU00169"/>
    </source>
</evidence>
<keyword evidence="3 6" id="KW-0597">Phosphoprotein</keyword>
<dbReference type="PANTHER" id="PTHR42878:SF14">
    <property type="entry name" value="OSMOLARITY TWO-COMPONENT SYSTEM PROTEIN SSK1"/>
    <property type="match status" value="1"/>
</dbReference>
<dbReference type="InterPro" id="IPR011006">
    <property type="entry name" value="CheY-like_superfamily"/>
</dbReference>
<evidence type="ECO:0000256" key="3">
    <source>
        <dbReference type="ARBA" id="ARBA00022553"/>
    </source>
</evidence>
<evidence type="ECO:0000256" key="1">
    <source>
        <dbReference type="ARBA" id="ARBA00000085"/>
    </source>
</evidence>
<accession>A0A2S4M678</accession>
<evidence type="ECO:0000256" key="2">
    <source>
        <dbReference type="ARBA" id="ARBA00012438"/>
    </source>
</evidence>
<dbReference type="Proteomes" id="UP000237381">
    <property type="component" value="Unassembled WGS sequence"/>
</dbReference>
<dbReference type="InterPro" id="IPR036097">
    <property type="entry name" value="HisK_dim/P_sf"/>
</dbReference>
<dbReference type="InterPro" id="IPR004358">
    <property type="entry name" value="Sig_transdc_His_kin-like_C"/>
</dbReference>
<dbReference type="PRINTS" id="PR00344">
    <property type="entry name" value="BCTRLSENSOR"/>
</dbReference>
<dbReference type="InterPro" id="IPR001789">
    <property type="entry name" value="Sig_transdc_resp-reg_receiver"/>
</dbReference>
<keyword evidence="5 10" id="KW-0418">Kinase</keyword>
<proteinExistence type="predicted"/>
<evidence type="ECO:0000259" key="9">
    <source>
        <dbReference type="PROSITE" id="PS50110"/>
    </source>
</evidence>
<dbReference type="AlphaFoldDB" id="A0A2S4M678"/>
<dbReference type="SMART" id="SM00387">
    <property type="entry name" value="HATPase_c"/>
    <property type="match status" value="1"/>
</dbReference>
<dbReference type="SUPFAM" id="SSF55874">
    <property type="entry name" value="ATPase domain of HSP90 chaperone/DNA topoisomerase II/histidine kinase"/>
    <property type="match status" value="1"/>
</dbReference>
<dbReference type="Gene3D" id="1.10.287.130">
    <property type="match status" value="1"/>
</dbReference>
<evidence type="ECO:0000259" key="8">
    <source>
        <dbReference type="PROSITE" id="PS50109"/>
    </source>
</evidence>
<dbReference type="OrthoDB" id="9774747at2"/>
<comment type="catalytic activity">
    <reaction evidence="1">
        <text>ATP + protein L-histidine = ADP + protein N-phospho-L-histidine.</text>
        <dbReference type="EC" id="2.7.13.3"/>
    </reaction>
</comment>
<evidence type="ECO:0000256" key="7">
    <source>
        <dbReference type="SAM" id="MobiDB-lite"/>
    </source>
</evidence>
<dbReference type="PROSITE" id="PS50109">
    <property type="entry name" value="HIS_KIN"/>
    <property type="match status" value="1"/>
</dbReference>
<evidence type="ECO:0000313" key="10">
    <source>
        <dbReference type="EMBL" id="POR50202.1"/>
    </source>
</evidence>
<dbReference type="InterPro" id="IPR036890">
    <property type="entry name" value="HATPase_C_sf"/>
</dbReference>
<protein>
    <recommendedName>
        <fullName evidence="2">histidine kinase</fullName>
        <ecNumber evidence="2">2.7.13.3</ecNumber>
    </recommendedName>
</protein>
<dbReference type="InterPro" id="IPR003661">
    <property type="entry name" value="HisK_dim/P_dom"/>
</dbReference>
<dbReference type="EMBL" id="PQGA01000009">
    <property type="protein sequence ID" value="POR50202.1"/>
    <property type="molecule type" value="Genomic_DNA"/>
</dbReference>
<dbReference type="SMART" id="SM00388">
    <property type="entry name" value="HisKA"/>
    <property type="match status" value="1"/>
</dbReference>
<name>A0A2S4M678_9BURK</name>
<feature type="domain" description="Histidine kinase" evidence="8">
    <location>
        <begin position="148"/>
        <end position="369"/>
    </location>
</feature>
<dbReference type="GO" id="GO:0000156">
    <property type="term" value="F:phosphorelay response regulator activity"/>
    <property type="evidence" value="ECO:0007669"/>
    <property type="project" value="TreeGrafter"/>
</dbReference>
<evidence type="ECO:0000313" key="11">
    <source>
        <dbReference type="Proteomes" id="UP000237381"/>
    </source>
</evidence>
<dbReference type="PROSITE" id="PS50110">
    <property type="entry name" value="RESPONSE_REGULATORY"/>
    <property type="match status" value="1"/>
</dbReference>
<keyword evidence="11" id="KW-1185">Reference proteome</keyword>
<dbReference type="GO" id="GO:0000155">
    <property type="term" value="F:phosphorelay sensor kinase activity"/>
    <property type="evidence" value="ECO:0007669"/>
    <property type="project" value="InterPro"/>
</dbReference>
<dbReference type="RefSeq" id="WP_144270414.1">
    <property type="nucleotide sequence ID" value="NZ_PQGA01000009.1"/>
</dbReference>
<dbReference type="Gene3D" id="3.30.565.10">
    <property type="entry name" value="Histidine kinase-like ATPase, C-terminal domain"/>
    <property type="match status" value="1"/>
</dbReference>
<dbReference type="InterPro" id="IPR050351">
    <property type="entry name" value="BphY/WalK/GraS-like"/>
</dbReference>
<reference evidence="10 11" key="1">
    <citation type="submission" date="2018-01" db="EMBL/GenBank/DDBJ databases">
        <title>Genomic Encyclopedia of Type Strains, Phase III (KMG-III): the genomes of soil and plant-associated and newly described type strains.</title>
        <authorList>
            <person name="Whitman W."/>
        </authorList>
    </citation>
    <scope>NUCLEOTIDE SEQUENCE [LARGE SCALE GENOMIC DNA]</scope>
    <source>
        <strain evidence="10 11">JCM 18070</strain>
    </source>
</reference>
<dbReference type="EC" id="2.7.13.3" evidence="2"/>
<feature type="domain" description="Response regulatory" evidence="9">
    <location>
        <begin position="10"/>
        <end position="126"/>
    </location>
</feature>
<evidence type="ECO:0000256" key="4">
    <source>
        <dbReference type="ARBA" id="ARBA00022679"/>
    </source>
</evidence>
<dbReference type="SMART" id="SM00448">
    <property type="entry name" value="REC"/>
    <property type="match status" value="1"/>
</dbReference>
<dbReference type="Gene3D" id="3.40.50.2300">
    <property type="match status" value="1"/>
</dbReference>
<dbReference type="PANTHER" id="PTHR42878">
    <property type="entry name" value="TWO-COMPONENT HISTIDINE KINASE"/>
    <property type="match status" value="1"/>
</dbReference>
<feature type="modified residue" description="4-aspartylphosphate" evidence="6">
    <location>
        <position position="60"/>
    </location>
</feature>
<dbReference type="CDD" id="cd00075">
    <property type="entry name" value="HATPase"/>
    <property type="match status" value="1"/>
</dbReference>
<dbReference type="InterPro" id="IPR003594">
    <property type="entry name" value="HATPase_dom"/>
</dbReference>
<comment type="caution">
    <text evidence="10">The sequence shown here is derived from an EMBL/GenBank/DDBJ whole genome shotgun (WGS) entry which is preliminary data.</text>
</comment>
<dbReference type="CDD" id="cd00082">
    <property type="entry name" value="HisKA"/>
    <property type="match status" value="1"/>
</dbReference>